<sequence length="52" mass="5750">MTRIEGVVALSRDAIDHKMIDTILTDGHSFPIHETGDPLAFTVCCQSRSSYL</sequence>
<evidence type="ECO:0000313" key="1">
    <source>
        <dbReference type="EMBL" id="PBK61563.1"/>
    </source>
</evidence>
<organism evidence="1 2">
    <name type="scientific">Armillaria solidipes</name>
    <dbReference type="NCBI Taxonomy" id="1076256"/>
    <lineage>
        <taxon>Eukaryota</taxon>
        <taxon>Fungi</taxon>
        <taxon>Dikarya</taxon>
        <taxon>Basidiomycota</taxon>
        <taxon>Agaricomycotina</taxon>
        <taxon>Agaricomycetes</taxon>
        <taxon>Agaricomycetidae</taxon>
        <taxon>Agaricales</taxon>
        <taxon>Marasmiineae</taxon>
        <taxon>Physalacriaceae</taxon>
        <taxon>Armillaria</taxon>
    </lineage>
</organism>
<evidence type="ECO:0000313" key="2">
    <source>
        <dbReference type="Proteomes" id="UP000218334"/>
    </source>
</evidence>
<protein>
    <submittedName>
        <fullName evidence="1">Uncharacterized protein</fullName>
    </submittedName>
</protein>
<name>A0A2H3BCJ5_9AGAR</name>
<gene>
    <name evidence="1" type="ORF">ARMSODRAFT_964719</name>
</gene>
<reference evidence="2" key="1">
    <citation type="journal article" date="2017" name="Nat. Ecol. Evol.">
        <title>Genome expansion and lineage-specific genetic innovations in the forest pathogenic fungi Armillaria.</title>
        <authorList>
            <person name="Sipos G."/>
            <person name="Prasanna A.N."/>
            <person name="Walter M.C."/>
            <person name="O'Connor E."/>
            <person name="Balint B."/>
            <person name="Krizsan K."/>
            <person name="Kiss B."/>
            <person name="Hess J."/>
            <person name="Varga T."/>
            <person name="Slot J."/>
            <person name="Riley R."/>
            <person name="Boka B."/>
            <person name="Rigling D."/>
            <person name="Barry K."/>
            <person name="Lee J."/>
            <person name="Mihaltcheva S."/>
            <person name="LaButti K."/>
            <person name="Lipzen A."/>
            <person name="Waldron R."/>
            <person name="Moloney N.M."/>
            <person name="Sperisen C."/>
            <person name="Kredics L."/>
            <person name="Vagvoelgyi C."/>
            <person name="Patrignani A."/>
            <person name="Fitzpatrick D."/>
            <person name="Nagy I."/>
            <person name="Doyle S."/>
            <person name="Anderson J.B."/>
            <person name="Grigoriev I.V."/>
            <person name="Gueldener U."/>
            <person name="Muensterkoetter M."/>
            <person name="Nagy L.G."/>
        </authorList>
    </citation>
    <scope>NUCLEOTIDE SEQUENCE [LARGE SCALE GENOMIC DNA]</scope>
    <source>
        <strain evidence="2">28-4</strain>
    </source>
</reference>
<dbReference type="EMBL" id="KZ293474">
    <property type="protein sequence ID" value="PBK61563.1"/>
    <property type="molecule type" value="Genomic_DNA"/>
</dbReference>
<keyword evidence="2" id="KW-1185">Reference proteome</keyword>
<accession>A0A2H3BCJ5</accession>
<dbReference type="Proteomes" id="UP000218334">
    <property type="component" value="Unassembled WGS sequence"/>
</dbReference>
<dbReference type="AlphaFoldDB" id="A0A2H3BCJ5"/>
<proteinExistence type="predicted"/>